<dbReference type="Gene3D" id="3.30.450.150">
    <property type="entry name" value="Haem-degrading domain"/>
    <property type="match status" value="1"/>
</dbReference>
<dbReference type="PANTHER" id="PTHR34309:SF10">
    <property type="entry name" value="SLR1406 PROTEIN"/>
    <property type="match status" value="1"/>
</dbReference>
<keyword evidence="2" id="KW-1185">Reference proteome</keyword>
<name>A0ABW1KXY7_9PROT</name>
<comment type="caution">
    <text evidence="1">The sequence shown here is derived from an EMBL/GenBank/DDBJ whole genome shotgun (WGS) entry which is preliminary data.</text>
</comment>
<dbReference type="RefSeq" id="WP_379879133.1">
    <property type="nucleotide sequence ID" value="NZ_JBHPON010000001.1"/>
</dbReference>
<sequence>MTITLERAQSALTRALSAATSQNVPVAAVVVDAAGRMVASARMDGVGFMNIGVAFRKAGTSANFGYPTQAMADLASKDPLILAAFTGDSEVMALAGGVPIKDGDATIGAIGVAGGHYAQDHAIAVFAVGQESEKGGTAS</sequence>
<dbReference type="EMBL" id="JBHPON010000001">
    <property type="protein sequence ID" value="MFC6035522.1"/>
    <property type="molecule type" value="Genomic_DNA"/>
</dbReference>
<dbReference type="SUPFAM" id="SSF143744">
    <property type="entry name" value="GlcG-like"/>
    <property type="match status" value="1"/>
</dbReference>
<dbReference type="Proteomes" id="UP001596116">
    <property type="component" value="Unassembled WGS sequence"/>
</dbReference>
<protein>
    <submittedName>
        <fullName evidence="1">Heme-binding protein</fullName>
    </submittedName>
</protein>
<accession>A0ABW1KXY7</accession>
<evidence type="ECO:0000313" key="2">
    <source>
        <dbReference type="Proteomes" id="UP001596116"/>
    </source>
</evidence>
<dbReference type="InterPro" id="IPR052517">
    <property type="entry name" value="GlcG_carb_metab_protein"/>
</dbReference>
<dbReference type="InterPro" id="IPR038084">
    <property type="entry name" value="PduO/GlcC-like_sf"/>
</dbReference>
<gene>
    <name evidence="1" type="ORF">ACFMB1_08215</name>
</gene>
<dbReference type="Pfam" id="PF03928">
    <property type="entry name" value="HbpS-like"/>
    <property type="match status" value="1"/>
</dbReference>
<dbReference type="PANTHER" id="PTHR34309">
    <property type="entry name" value="SLR1406 PROTEIN"/>
    <property type="match status" value="1"/>
</dbReference>
<organism evidence="1 2">
    <name type="scientific">Hyphococcus aureus</name>
    <dbReference type="NCBI Taxonomy" id="2666033"/>
    <lineage>
        <taxon>Bacteria</taxon>
        <taxon>Pseudomonadati</taxon>
        <taxon>Pseudomonadota</taxon>
        <taxon>Alphaproteobacteria</taxon>
        <taxon>Parvularculales</taxon>
        <taxon>Parvularculaceae</taxon>
        <taxon>Hyphococcus</taxon>
    </lineage>
</organism>
<reference evidence="1 2" key="1">
    <citation type="submission" date="2024-09" db="EMBL/GenBank/DDBJ databases">
        <authorList>
            <person name="Zhang Z.-H."/>
        </authorList>
    </citation>
    <scope>NUCLEOTIDE SEQUENCE [LARGE SCALE GENOMIC DNA]</scope>
    <source>
        <strain evidence="1 2">HHTR114</strain>
    </source>
</reference>
<evidence type="ECO:0000313" key="1">
    <source>
        <dbReference type="EMBL" id="MFC6035522.1"/>
    </source>
</evidence>
<dbReference type="InterPro" id="IPR005624">
    <property type="entry name" value="PduO/GlcC-like"/>
</dbReference>
<proteinExistence type="predicted"/>